<dbReference type="Pfam" id="PF05739">
    <property type="entry name" value="SNARE"/>
    <property type="match status" value="1"/>
</dbReference>
<dbReference type="GO" id="GO:0005794">
    <property type="term" value="C:Golgi apparatus"/>
    <property type="evidence" value="ECO:0007669"/>
    <property type="project" value="EnsemblFungi"/>
</dbReference>
<evidence type="ECO:0000259" key="4">
    <source>
        <dbReference type="PROSITE" id="PS50192"/>
    </source>
</evidence>
<evidence type="ECO:0000256" key="2">
    <source>
        <dbReference type="SAM" id="Coils"/>
    </source>
</evidence>
<keyword evidence="3" id="KW-1133">Transmembrane helix</keyword>
<accession>W6ML87</accession>
<dbReference type="Gene3D" id="1.20.5.110">
    <property type="match status" value="1"/>
</dbReference>
<dbReference type="Gene3D" id="1.20.58.70">
    <property type="match status" value="1"/>
</dbReference>
<dbReference type="GO" id="GO:0000011">
    <property type="term" value="P:vacuole inheritance"/>
    <property type="evidence" value="ECO:0007669"/>
    <property type="project" value="EnsemblFungi"/>
</dbReference>
<dbReference type="AlphaFoldDB" id="W6ML87"/>
<keyword evidence="2" id="KW-0175">Coiled coil</keyword>
<gene>
    <name evidence="5" type="ORF">KUCA_T00001507001</name>
</gene>
<dbReference type="PANTHER" id="PTHR19957:SF38">
    <property type="entry name" value="LD27581P"/>
    <property type="match status" value="1"/>
</dbReference>
<dbReference type="GO" id="GO:0016236">
    <property type="term" value="P:macroautophagy"/>
    <property type="evidence" value="ECO:0007669"/>
    <property type="project" value="EnsemblFungi"/>
</dbReference>
<reference evidence="5" key="2">
    <citation type="submission" date="2014-02" db="EMBL/GenBank/DDBJ databases">
        <title>Complete DNA sequence of /Kuraishia capsulata/ illustrates novel genomic features among budding yeasts (/Saccharomycotina/).</title>
        <authorList>
            <person name="Morales L."/>
            <person name="Noel B."/>
            <person name="Porcel B."/>
            <person name="Marcet-Houben M."/>
            <person name="Hullo M-F."/>
            <person name="Sacerdot C."/>
            <person name="Tekaia F."/>
            <person name="Leh-Louis V."/>
            <person name="Despons L."/>
            <person name="Khanna V."/>
            <person name="Aury J-M."/>
            <person name="Barbe V."/>
            <person name="Couloux A."/>
            <person name="Labadie K."/>
            <person name="Pelletier E."/>
            <person name="Souciet J-L."/>
            <person name="Boekhout T."/>
            <person name="Gabaldon T."/>
            <person name="Wincker P."/>
            <person name="Dujon B."/>
        </authorList>
    </citation>
    <scope>NUCLEOTIDE SEQUENCE</scope>
    <source>
        <strain evidence="5">CBS 1993</strain>
    </source>
</reference>
<dbReference type="GO" id="GO:0048278">
    <property type="term" value="P:vesicle docking"/>
    <property type="evidence" value="ECO:0007669"/>
    <property type="project" value="TreeGrafter"/>
</dbReference>
<dbReference type="GO" id="GO:0031201">
    <property type="term" value="C:SNARE complex"/>
    <property type="evidence" value="ECO:0007669"/>
    <property type="project" value="TreeGrafter"/>
</dbReference>
<dbReference type="GO" id="GO:0006896">
    <property type="term" value="P:Golgi to vacuole transport"/>
    <property type="evidence" value="ECO:0007669"/>
    <property type="project" value="EnsemblFungi"/>
</dbReference>
<dbReference type="PANTHER" id="PTHR19957">
    <property type="entry name" value="SYNTAXIN"/>
    <property type="match status" value="1"/>
</dbReference>
<dbReference type="GO" id="GO:0006906">
    <property type="term" value="P:vesicle fusion"/>
    <property type="evidence" value="ECO:0007669"/>
    <property type="project" value="TreeGrafter"/>
</dbReference>
<proteinExistence type="inferred from homology"/>
<sequence>MASSYDEAIALEEQPIYRDVPEFDGLVEKLSNRLLEINNSLNNLSRNVTFLEEKLRDIRSRDDTTEEVSSTVNKHLQTGISLINKIMAFFKEISPSSKEIQSIDVGDLNVAQKFVRDKLVQSTASALRRFNELQQKFTDLEEMSNVQDEQAFGLNQESHTNGSNGFHQQQLQQEQEQIIINYEPINAEELEYQQNLIAERETEIENIANGVEELNELFQDLSTLVTSQGDIVDNIESNLYSVAADTRHAHKALLKTERYQRRSRGICLWIMIILGVVLLFLIMIIFA</sequence>
<evidence type="ECO:0000256" key="1">
    <source>
        <dbReference type="ARBA" id="ARBA00009063"/>
    </source>
</evidence>
<dbReference type="HOGENOM" id="CLU_059257_4_1_1"/>
<dbReference type="GO" id="GO:0032258">
    <property type="term" value="P:cytoplasm to vacuole targeting by the Cvt pathway"/>
    <property type="evidence" value="ECO:0007669"/>
    <property type="project" value="EnsemblFungi"/>
</dbReference>
<reference evidence="5" key="1">
    <citation type="submission" date="2013-12" db="EMBL/GenBank/DDBJ databases">
        <authorList>
            <person name="Genoscope - CEA"/>
        </authorList>
    </citation>
    <scope>NUCLEOTIDE SEQUENCE</scope>
    <source>
        <strain evidence="5">CBS 1993</strain>
    </source>
</reference>
<dbReference type="InterPro" id="IPR000727">
    <property type="entry name" value="T_SNARE_dom"/>
</dbReference>
<dbReference type="Proteomes" id="UP000019384">
    <property type="component" value="Unassembled WGS sequence"/>
</dbReference>
<feature type="domain" description="T-SNARE coiled-coil homology" evidence="4">
    <location>
        <begin position="194"/>
        <end position="256"/>
    </location>
</feature>
<dbReference type="PROSITE" id="PS00914">
    <property type="entry name" value="SYNTAXIN"/>
    <property type="match status" value="1"/>
</dbReference>
<dbReference type="GO" id="GO:0005768">
    <property type="term" value="C:endosome"/>
    <property type="evidence" value="ECO:0007669"/>
    <property type="project" value="EnsemblFungi"/>
</dbReference>
<name>W6ML87_9ASCO</name>
<dbReference type="OrthoDB" id="364348at2759"/>
<feature type="transmembrane region" description="Helical" evidence="3">
    <location>
        <begin position="266"/>
        <end position="286"/>
    </location>
</feature>
<organism evidence="5 6">
    <name type="scientific">Kuraishia capsulata CBS 1993</name>
    <dbReference type="NCBI Taxonomy" id="1382522"/>
    <lineage>
        <taxon>Eukaryota</taxon>
        <taxon>Fungi</taxon>
        <taxon>Dikarya</taxon>
        <taxon>Ascomycota</taxon>
        <taxon>Saccharomycotina</taxon>
        <taxon>Pichiomycetes</taxon>
        <taxon>Pichiales</taxon>
        <taxon>Pichiaceae</taxon>
        <taxon>Kuraishia</taxon>
    </lineage>
</organism>
<dbReference type="GO" id="GO:0005484">
    <property type="term" value="F:SNAP receptor activity"/>
    <property type="evidence" value="ECO:0007669"/>
    <property type="project" value="EnsemblFungi"/>
</dbReference>
<dbReference type="CDD" id="cd15840">
    <property type="entry name" value="SNARE_Qa"/>
    <property type="match status" value="1"/>
</dbReference>
<dbReference type="GO" id="GO:0000149">
    <property type="term" value="F:SNARE binding"/>
    <property type="evidence" value="ECO:0007669"/>
    <property type="project" value="TreeGrafter"/>
</dbReference>
<dbReference type="InterPro" id="IPR010989">
    <property type="entry name" value="SNARE"/>
</dbReference>
<dbReference type="SMART" id="SM00397">
    <property type="entry name" value="t_SNARE"/>
    <property type="match status" value="1"/>
</dbReference>
<dbReference type="PROSITE" id="PS50192">
    <property type="entry name" value="T_SNARE"/>
    <property type="match status" value="1"/>
</dbReference>
<keyword evidence="6" id="KW-1185">Reference proteome</keyword>
<dbReference type="InterPro" id="IPR006011">
    <property type="entry name" value="Syntaxin_N"/>
</dbReference>
<dbReference type="STRING" id="1382522.W6ML87"/>
<dbReference type="GeneID" id="34518937"/>
<dbReference type="InterPro" id="IPR006012">
    <property type="entry name" value="Syntaxin/epimorphin_CS"/>
</dbReference>
<comment type="similarity">
    <text evidence="1">Belongs to the syntaxin family.</text>
</comment>
<protein>
    <recommendedName>
        <fullName evidence="4">t-SNARE coiled-coil homology domain-containing protein</fullName>
    </recommendedName>
</protein>
<dbReference type="SUPFAM" id="SSF47661">
    <property type="entry name" value="t-snare proteins"/>
    <property type="match status" value="1"/>
</dbReference>
<keyword evidence="3" id="KW-0472">Membrane</keyword>
<feature type="coiled-coil region" evidence="2">
    <location>
        <begin position="27"/>
        <end position="61"/>
    </location>
</feature>
<dbReference type="InterPro" id="IPR045242">
    <property type="entry name" value="Syntaxin"/>
</dbReference>
<evidence type="ECO:0000313" key="5">
    <source>
        <dbReference type="EMBL" id="CDK25537.1"/>
    </source>
</evidence>
<evidence type="ECO:0000313" key="6">
    <source>
        <dbReference type="Proteomes" id="UP000019384"/>
    </source>
</evidence>
<dbReference type="EMBL" id="HG793126">
    <property type="protein sequence ID" value="CDK25537.1"/>
    <property type="molecule type" value="Genomic_DNA"/>
</dbReference>
<keyword evidence="3" id="KW-0812">Transmembrane</keyword>
<dbReference type="RefSeq" id="XP_022457549.1">
    <property type="nucleotide sequence ID" value="XM_022603694.1"/>
</dbReference>
<dbReference type="Pfam" id="PF14523">
    <property type="entry name" value="Syntaxin_2"/>
    <property type="match status" value="1"/>
</dbReference>
<evidence type="ECO:0000256" key="3">
    <source>
        <dbReference type="SAM" id="Phobius"/>
    </source>
</evidence>